<evidence type="ECO:0000313" key="2">
    <source>
        <dbReference type="EMBL" id="CAD6343668.1"/>
    </source>
</evidence>
<dbReference type="AlphaFoldDB" id="A0A811SRY1"/>
<gene>
    <name evidence="2" type="ORF">NCGR_LOCUS67766</name>
</gene>
<protein>
    <submittedName>
        <fullName evidence="2">Uncharacterized protein</fullName>
    </submittedName>
</protein>
<evidence type="ECO:0000256" key="1">
    <source>
        <dbReference type="SAM" id="MobiDB-lite"/>
    </source>
</evidence>
<sequence>MAASRHHQALIRCPEFRALHCRLAPPLPDPRVAYIATAKVKRSGDGRKQPVSRAQWQRADARARGGDVPQDDARPATCVLWNPAIADEEEEKVRVPVSDDDDCAVLGLGYGRRSKTYKLLLSRQRKVTTSWTRRDPKELLVYALSGVGGGGEQPRLRTLLSEGLDGEISSESLYLDGTIYLLHVDKAVILAFDVDDETPRQSAVAAHGGAQWERKCVIGDKASSDNNRLDPYSITGVWDCGGVLFMYLRNKEYGDKDGKLCMYCTTTKKTIEVNLPRKLTPPEEWEYAMCWGYKPTLVIPGSIVVGDGEAIISQDEEERRVRTADIMAALLPLNERDRRKGHKATLHTVCFTEFLVRIMQKLPENMNEVAEMPLLKPKDSGKDLYYSDSDPDLDSDSEFEARYMRYFRKTRRMMIMY</sequence>
<organism evidence="2 3">
    <name type="scientific">Miscanthus lutarioriparius</name>
    <dbReference type="NCBI Taxonomy" id="422564"/>
    <lineage>
        <taxon>Eukaryota</taxon>
        <taxon>Viridiplantae</taxon>
        <taxon>Streptophyta</taxon>
        <taxon>Embryophyta</taxon>
        <taxon>Tracheophyta</taxon>
        <taxon>Spermatophyta</taxon>
        <taxon>Magnoliopsida</taxon>
        <taxon>Liliopsida</taxon>
        <taxon>Poales</taxon>
        <taxon>Poaceae</taxon>
        <taxon>PACMAD clade</taxon>
        <taxon>Panicoideae</taxon>
        <taxon>Andropogonodae</taxon>
        <taxon>Andropogoneae</taxon>
        <taxon>Saccharinae</taxon>
        <taxon>Miscanthus</taxon>
    </lineage>
</organism>
<dbReference type="OrthoDB" id="695030at2759"/>
<evidence type="ECO:0000313" key="3">
    <source>
        <dbReference type="Proteomes" id="UP000604825"/>
    </source>
</evidence>
<feature type="region of interest" description="Disordered" evidence="1">
    <location>
        <begin position="43"/>
        <end position="73"/>
    </location>
</feature>
<accession>A0A811SRY1</accession>
<dbReference type="EMBL" id="CAJGYO010000819">
    <property type="protein sequence ID" value="CAD6343668.1"/>
    <property type="molecule type" value="Genomic_DNA"/>
</dbReference>
<name>A0A811SRY1_9POAL</name>
<proteinExistence type="predicted"/>
<comment type="caution">
    <text evidence="2">The sequence shown here is derived from an EMBL/GenBank/DDBJ whole genome shotgun (WGS) entry which is preliminary data.</text>
</comment>
<dbReference type="Proteomes" id="UP000604825">
    <property type="component" value="Unassembled WGS sequence"/>
</dbReference>
<keyword evidence="3" id="KW-1185">Reference proteome</keyword>
<reference evidence="2" key="1">
    <citation type="submission" date="2020-10" db="EMBL/GenBank/DDBJ databases">
        <authorList>
            <person name="Han B."/>
            <person name="Lu T."/>
            <person name="Zhao Q."/>
            <person name="Huang X."/>
            <person name="Zhao Y."/>
        </authorList>
    </citation>
    <scope>NUCLEOTIDE SEQUENCE</scope>
</reference>